<evidence type="ECO:0000313" key="9">
    <source>
        <dbReference type="Proteomes" id="UP000615687"/>
    </source>
</evidence>
<evidence type="ECO:0000256" key="7">
    <source>
        <dbReference type="ARBA" id="ARBA00023180"/>
    </source>
</evidence>
<organism evidence="8 9">
    <name type="scientific">Roseibium polysiphoniae</name>
    <dbReference type="NCBI Taxonomy" id="2571221"/>
    <lineage>
        <taxon>Bacteria</taxon>
        <taxon>Pseudomonadati</taxon>
        <taxon>Pseudomonadota</taxon>
        <taxon>Alphaproteobacteria</taxon>
        <taxon>Hyphomicrobiales</taxon>
        <taxon>Stappiaceae</taxon>
        <taxon>Roseibium</taxon>
    </lineage>
</organism>
<name>A0ABR9C9R5_9HYPH</name>
<protein>
    <submittedName>
        <fullName evidence="8">Sulfotransferase family protein</fullName>
    </submittedName>
</protein>
<keyword evidence="3" id="KW-0812">Transmembrane</keyword>
<evidence type="ECO:0000256" key="2">
    <source>
        <dbReference type="ARBA" id="ARBA00022679"/>
    </source>
</evidence>
<dbReference type="Gene3D" id="3.40.50.300">
    <property type="entry name" value="P-loop containing nucleotide triphosphate hydrolases"/>
    <property type="match status" value="1"/>
</dbReference>
<sequence>MNSAGTLPKLLYTDSYREQKMIPSKSPYQKLKKIMSPQQFNYHFNISIKNQYVFVEVSKAACTTLKSNLSKLEIKDEKLPDHFESVVKRPHRPINESVFVKPYQLGQDNFDRIIRNKDFLKFAFVRDPYSRALSAYLDKFARGKELNVMRNLRKELAEIRQISVEDEEGLLTDVSFSEFCQALALKKESFPKNLFAFDQHWRPQAAHLCCSIIKYDFIGKIENFEEDIAYVLSKIFPTNITRDIVIEENSPHKTSSSQRVGDYYTTQERHIIEAIYAEDFELFDYPKI</sequence>
<evidence type="ECO:0000256" key="4">
    <source>
        <dbReference type="ARBA" id="ARBA00022989"/>
    </source>
</evidence>
<dbReference type="InterPro" id="IPR018011">
    <property type="entry name" value="Carb_sulfotrans_8-10"/>
</dbReference>
<keyword evidence="9" id="KW-1185">Reference proteome</keyword>
<gene>
    <name evidence="8" type="ORF">IG617_10180</name>
</gene>
<evidence type="ECO:0000313" key="8">
    <source>
        <dbReference type="EMBL" id="MBD8876654.1"/>
    </source>
</evidence>
<proteinExistence type="predicted"/>
<dbReference type="InterPro" id="IPR005331">
    <property type="entry name" value="Sulfotransferase"/>
</dbReference>
<dbReference type="RefSeq" id="WP_192109092.1">
    <property type="nucleotide sequence ID" value="NZ_JACYXJ010000003.1"/>
</dbReference>
<keyword evidence="2" id="KW-0808">Transferase</keyword>
<dbReference type="EMBL" id="JACYXJ010000003">
    <property type="protein sequence ID" value="MBD8876654.1"/>
    <property type="molecule type" value="Genomic_DNA"/>
</dbReference>
<keyword evidence="4" id="KW-1133">Transmembrane helix</keyword>
<dbReference type="InterPro" id="IPR027417">
    <property type="entry name" value="P-loop_NTPase"/>
</dbReference>
<evidence type="ECO:0000256" key="5">
    <source>
        <dbReference type="ARBA" id="ARBA00023034"/>
    </source>
</evidence>
<dbReference type="PANTHER" id="PTHR12137">
    <property type="entry name" value="CARBOHYDRATE SULFOTRANSFERASE"/>
    <property type="match status" value="1"/>
</dbReference>
<comment type="subcellular location">
    <subcellularLocation>
        <location evidence="1">Golgi apparatus membrane</location>
        <topology evidence="1">Single-pass type II membrane protein</topology>
    </subcellularLocation>
</comment>
<keyword evidence="6" id="KW-0472">Membrane</keyword>
<dbReference type="Proteomes" id="UP000615687">
    <property type="component" value="Unassembled WGS sequence"/>
</dbReference>
<accession>A0ABR9C9R5</accession>
<evidence type="ECO:0000256" key="3">
    <source>
        <dbReference type="ARBA" id="ARBA00022692"/>
    </source>
</evidence>
<reference evidence="8 9" key="1">
    <citation type="submission" date="2020-09" db="EMBL/GenBank/DDBJ databases">
        <title>The genome sequence of type strain Labrenzia polysiphoniae KACC 19711.</title>
        <authorList>
            <person name="Liu Y."/>
        </authorList>
    </citation>
    <scope>NUCLEOTIDE SEQUENCE [LARGE SCALE GENOMIC DNA]</scope>
    <source>
        <strain evidence="8 9">KACC 19711</strain>
    </source>
</reference>
<keyword evidence="5" id="KW-0333">Golgi apparatus</keyword>
<dbReference type="Pfam" id="PF03567">
    <property type="entry name" value="Sulfotransfer_2"/>
    <property type="match status" value="1"/>
</dbReference>
<keyword evidence="7" id="KW-0325">Glycoprotein</keyword>
<comment type="caution">
    <text evidence="8">The sequence shown here is derived from an EMBL/GenBank/DDBJ whole genome shotgun (WGS) entry which is preliminary data.</text>
</comment>
<dbReference type="PANTHER" id="PTHR12137:SF54">
    <property type="entry name" value="CARBOHYDRATE SULFOTRANSFERASE"/>
    <property type="match status" value="1"/>
</dbReference>
<evidence type="ECO:0000256" key="6">
    <source>
        <dbReference type="ARBA" id="ARBA00023136"/>
    </source>
</evidence>
<evidence type="ECO:0000256" key="1">
    <source>
        <dbReference type="ARBA" id="ARBA00004323"/>
    </source>
</evidence>